<dbReference type="STRING" id="759272.G0S603"/>
<dbReference type="Proteomes" id="UP000008066">
    <property type="component" value="Unassembled WGS sequence"/>
</dbReference>
<dbReference type="GeneID" id="18256593"/>
<dbReference type="RefSeq" id="XP_006693015.1">
    <property type="nucleotide sequence ID" value="XM_006692952.1"/>
</dbReference>
<sequence length="258" mass="29282">MSSPTNNTVLPDKCAQYDFTTTPAERVGPPPPYTSPSLQANLAFRVTLGAISLFITWVPARLLWRTGEFAGTILCVMLIINNTTTLVNTLIWRDNKVAEWWTGYGLCDLQVYTQFAFHAVFNISLFEIMRGLEAKVSLNRSIAPIRAEHRRQRIISALIIFTFPVLEITLNYFVLTRRYDIKTLVGCNTIYFSSWIYLIFYILPIPVFMVGASFRAGDNVAQACQQRVRIKLYFMTLIVIVVATPITLAFLISYLLSA</sequence>
<dbReference type="eggNOG" id="ENOG502S44N">
    <property type="taxonomic scope" value="Eukaryota"/>
</dbReference>
<keyword evidence="5 10" id="KW-1133">Transmembrane helix</keyword>
<dbReference type="GO" id="GO:0000750">
    <property type="term" value="P:pheromone-dependent signal transduction involved in conjugation with cellular fusion"/>
    <property type="evidence" value="ECO:0007669"/>
    <property type="project" value="TreeGrafter"/>
</dbReference>
<evidence type="ECO:0000256" key="3">
    <source>
        <dbReference type="ARBA" id="ARBA00022507"/>
    </source>
</evidence>
<evidence type="ECO:0000256" key="7">
    <source>
        <dbReference type="ARBA" id="ARBA00023136"/>
    </source>
</evidence>
<dbReference type="KEGG" id="cthr:CTHT_0025550"/>
<dbReference type="PANTHER" id="PTHR28097">
    <property type="entry name" value="PHEROMONE A FACTOR RECEPTOR"/>
    <property type="match status" value="1"/>
</dbReference>
<dbReference type="HOGENOM" id="CLU_1256809_0_0_1"/>
<name>G0S603_CHATD</name>
<dbReference type="EMBL" id="GL988041">
    <property type="protein sequence ID" value="EGS20719.1"/>
    <property type="molecule type" value="Genomic_DNA"/>
</dbReference>
<dbReference type="InterPro" id="IPR001499">
    <property type="entry name" value="GPCR_STE3"/>
</dbReference>
<dbReference type="PANTHER" id="PTHR28097:SF1">
    <property type="entry name" value="PHEROMONE A FACTOR RECEPTOR"/>
    <property type="match status" value="1"/>
</dbReference>
<feature type="transmembrane region" description="Helical" evidence="10">
    <location>
        <begin position="153"/>
        <end position="174"/>
    </location>
</feature>
<feature type="transmembrane region" description="Helical" evidence="10">
    <location>
        <begin position="111"/>
        <end position="132"/>
    </location>
</feature>
<accession>G0S603</accession>
<evidence type="ECO:0000256" key="2">
    <source>
        <dbReference type="ARBA" id="ARBA00011085"/>
    </source>
</evidence>
<evidence type="ECO:0000313" key="11">
    <source>
        <dbReference type="EMBL" id="EGS20719.1"/>
    </source>
</evidence>
<feature type="transmembrane region" description="Helical" evidence="10">
    <location>
        <begin position="232"/>
        <end position="256"/>
    </location>
</feature>
<dbReference type="AlphaFoldDB" id="G0S603"/>
<evidence type="ECO:0000313" key="12">
    <source>
        <dbReference type="Proteomes" id="UP000008066"/>
    </source>
</evidence>
<comment type="subcellular location">
    <subcellularLocation>
        <location evidence="1">Membrane</location>
        <topology evidence="1">Multi-pass membrane protein</topology>
    </subcellularLocation>
</comment>
<dbReference type="GO" id="GO:0004932">
    <property type="term" value="F:mating-type factor pheromone receptor activity"/>
    <property type="evidence" value="ECO:0007669"/>
    <property type="project" value="InterPro"/>
</dbReference>
<gene>
    <name evidence="11" type="ORF">CTHT_0025550</name>
</gene>
<keyword evidence="9" id="KW-0807">Transducer</keyword>
<evidence type="ECO:0000256" key="4">
    <source>
        <dbReference type="ARBA" id="ARBA00022692"/>
    </source>
</evidence>
<organism evidence="12">
    <name type="scientific">Chaetomium thermophilum (strain DSM 1495 / CBS 144.50 / IMI 039719)</name>
    <name type="common">Thermochaetoides thermophila</name>
    <dbReference type="NCBI Taxonomy" id="759272"/>
    <lineage>
        <taxon>Eukaryota</taxon>
        <taxon>Fungi</taxon>
        <taxon>Dikarya</taxon>
        <taxon>Ascomycota</taxon>
        <taxon>Pezizomycotina</taxon>
        <taxon>Sordariomycetes</taxon>
        <taxon>Sordariomycetidae</taxon>
        <taxon>Sordariales</taxon>
        <taxon>Chaetomiaceae</taxon>
        <taxon>Thermochaetoides</taxon>
    </lineage>
</organism>
<keyword evidence="8 11" id="KW-0675">Receptor</keyword>
<protein>
    <submittedName>
        <fullName evidence="11">Pheromone receptor 1-like protein</fullName>
    </submittedName>
</protein>
<keyword evidence="12" id="KW-1185">Reference proteome</keyword>
<comment type="similarity">
    <text evidence="2">Belongs to the G-protein coupled receptor 4 family.</text>
</comment>
<feature type="transmembrane region" description="Helical" evidence="10">
    <location>
        <begin position="194"/>
        <end position="212"/>
    </location>
</feature>
<dbReference type="GO" id="GO:0005886">
    <property type="term" value="C:plasma membrane"/>
    <property type="evidence" value="ECO:0007669"/>
    <property type="project" value="TreeGrafter"/>
</dbReference>
<evidence type="ECO:0000256" key="6">
    <source>
        <dbReference type="ARBA" id="ARBA00023040"/>
    </source>
</evidence>
<evidence type="ECO:0000256" key="1">
    <source>
        <dbReference type="ARBA" id="ARBA00004141"/>
    </source>
</evidence>
<dbReference type="Pfam" id="PF02076">
    <property type="entry name" value="STE3"/>
    <property type="match status" value="1"/>
</dbReference>
<keyword evidence="7 10" id="KW-0472">Membrane</keyword>
<keyword evidence="6" id="KW-0297">G-protein coupled receptor</keyword>
<feature type="transmembrane region" description="Helical" evidence="10">
    <location>
        <begin position="42"/>
        <end position="64"/>
    </location>
</feature>
<evidence type="ECO:0000256" key="10">
    <source>
        <dbReference type="SAM" id="Phobius"/>
    </source>
</evidence>
<evidence type="ECO:0000256" key="9">
    <source>
        <dbReference type="ARBA" id="ARBA00023224"/>
    </source>
</evidence>
<proteinExistence type="inferred from homology"/>
<evidence type="ECO:0000256" key="5">
    <source>
        <dbReference type="ARBA" id="ARBA00022989"/>
    </source>
</evidence>
<feature type="transmembrane region" description="Helical" evidence="10">
    <location>
        <begin position="71"/>
        <end position="91"/>
    </location>
</feature>
<keyword evidence="4 10" id="KW-0812">Transmembrane</keyword>
<evidence type="ECO:0000256" key="8">
    <source>
        <dbReference type="ARBA" id="ARBA00023170"/>
    </source>
</evidence>
<reference evidence="11 12" key="1">
    <citation type="journal article" date="2011" name="Cell">
        <title>Insight into structure and assembly of the nuclear pore complex by utilizing the genome of a eukaryotic thermophile.</title>
        <authorList>
            <person name="Amlacher S."/>
            <person name="Sarges P."/>
            <person name="Flemming D."/>
            <person name="van Noort V."/>
            <person name="Kunze R."/>
            <person name="Devos D.P."/>
            <person name="Arumugam M."/>
            <person name="Bork P."/>
            <person name="Hurt E."/>
        </authorList>
    </citation>
    <scope>NUCLEOTIDE SEQUENCE [LARGE SCALE GENOMIC DNA]</scope>
    <source>
        <strain evidence="12">DSM 1495 / CBS 144.50 / IMI 039719</strain>
    </source>
</reference>
<dbReference type="OrthoDB" id="2874149at2759"/>
<keyword evidence="3" id="KW-0589">Pheromone response</keyword>